<dbReference type="RefSeq" id="XP_021289559.1">
    <property type="nucleotide sequence ID" value="XM_021433884.1"/>
</dbReference>
<dbReference type="CDD" id="cd03784">
    <property type="entry name" value="GT1_Gtf-like"/>
    <property type="match status" value="1"/>
</dbReference>
<keyword evidence="3 4" id="KW-0808">Transferase</keyword>
<comment type="similarity">
    <text evidence="1 4">Belongs to the UDP-glycosyltransferase family.</text>
</comment>
<evidence type="ECO:0000256" key="5">
    <source>
        <dbReference type="RuleBase" id="RU362057"/>
    </source>
</evidence>
<evidence type="ECO:0000256" key="4">
    <source>
        <dbReference type="RuleBase" id="RU003718"/>
    </source>
</evidence>
<dbReference type="GO" id="GO:0080043">
    <property type="term" value="F:quercetin 3-O-glucosyltransferase activity"/>
    <property type="evidence" value="ECO:0007669"/>
    <property type="project" value="TreeGrafter"/>
</dbReference>
<dbReference type="Proteomes" id="UP000504621">
    <property type="component" value="Unplaced"/>
</dbReference>
<keyword evidence="6" id="KW-1185">Reference proteome</keyword>
<dbReference type="InterPro" id="IPR035595">
    <property type="entry name" value="UDP_glycos_trans_CS"/>
</dbReference>
<sequence>MLPLSNSRDFEMRQPHVLVLPFPAQGHIKPMLCLAELLCQAGLRVAFLSNHHSHRRLSNLQDLSTRFPTLHFQSISDGLPEEHPRNLVHFMHLVHSIKNVTKPLLRDLLISLSHKSDIPPVSCIIADGILSFAIDVAEELQIKVIIFGTISSCCLWSYLCVPKLIQQGELQFSDSDMSQEVGSVPEMQGSLRLHDRPYSFGLKQLEDPNFQFFVSETQAMTRAFAVIFNTFDSLEAPVLSQMIPLLPKVYTIGPLHALWKARLGDLSQHSSSNGHLREADHNCITWLDSQPPRSVVYVSFGSYVVLTREELLEFWHGLVNSCKRFLWVLRPDMIAGEKDHDQMIARELDLGSKEKGLLVDWAPQEEVLAHPSVGGFLTHCGWNSTLESMVAGVPMLCWPKLPDQLVNSRCVSEVWKIGLDLKDTCDRSTVEKMVRALMEDRRVEVMRSVDGMSKLARERVSHGGSSSRNLEMLIQELETQ</sequence>
<dbReference type="SUPFAM" id="SSF53756">
    <property type="entry name" value="UDP-Glycosyltransferase/glycogen phosphorylase"/>
    <property type="match status" value="1"/>
</dbReference>
<accession>A0A6J1ASU1</accession>
<evidence type="ECO:0000313" key="7">
    <source>
        <dbReference type="RefSeq" id="XP_021289559.1"/>
    </source>
</evidence>
<gene>
    <name evidence="7" type="primary">LOC110420532</name>
</gene>
<dbReference type="PROSITE" id="PS00375">
    <property type="entry name" value="UDPGT"/>
    <property type="match status" value="1"/>
</dbReference>
<dbReference type="Pfam" id="PF00201">
    <property type="entry name" value="UDPGT"/>
    <property type="match status" value="1"/>
</dbReference>
<dbReference type="Gene3D" id="3.40.50.2000">
    <property type="entry name" value="Glycogen Phosphorylase B"/>
    <property type="match status" value="2"/>
</dbReference>
<organism evidence="6 7">
    <name type="scientific">Herrania umbratica</name>
    <dbReference type="NCBI Taxonomy" id="108875"/>
    <lineage>
        <taxon>Eukaryota</taxon>
        <taxon>Viridiplantae</taxon>
        <taxon>Streptophyta</taxon>
        <taxon>Embryophyta</taxon>
        <taxon>Tracheophyta</taxon>
        <taxon>Spermatophyta</taxon>
        <taxon>Magnoliopsida</taxon>
        <taxon>eudicotyledons</taxon>
        <taxon>Gunneridae</taxon>
        <taxon>Pentapetalae</taxon>
        <taxon>rosids</taxon>
        <taxon>malvids</taxon>
        <taxon>Malvales</taxon>
        <taxon>Malvaceae</taxon>
        <taxon>Byttnerioideae</taxon>
        <taxon>Herrania</taxon>
    </lineage>
</organism>
<dbReference type="EC" id="2.4.1.-" evidence="5"/>
<dbReference type="PANTHER" id="PTHR11926:SF1392">
    <property type="entry name" value="GLYCOSYLTRANSFERASE"/>
    <property type="match status" value="1"/>
</dbReference>
<reference evidence="7" key="1">
    <citation type="submission" date="2025-08" db="UniProtKB">
        <authorList>
            <consortium name="RefSeq"/>
        </authorList>
    </citation>
    <scope>IDENTIFICATION</scope>
    <source>
        <tissue evidence="7">Leaf</tissue>
    </source>
</reference>
<evidence type="ECO:0000256" key="1">
    <source>
        <dbReference type="ARBA" id="ARBA00009995"/>
    </source>
</evidence>
<protein>
    <recommendedName>
        <fullName evidence="5">Glycosyltransferase</fullName>
        <ecNumber evidence="5">2.4.1.-</ecNumber>
    </recommendedName>
</protein>
<evidence type="ECO:0000256" key="3">
    <source>
        <dbReference type="ARBA" id="ARBA00022679"/>
    </source>
</evidence>
<dbReference type="GO" id="GO:0080044">
    <property type="term" value="F:quercetin 7-O-glucosyltransferase activity"/>
    <property type="evidence" value="ECO:0007669"/>
    <property type="project" value="TreeGrafter"/>
</dbReference>
<dbReference type="GeneID" id="110420532"/>
<keyword evidence="2 4" id="KW-0328">Glycosyltransferase</keyword>
<evidence type="ECO:0000313" key="6">
    <source>
        <dbReference type="Proteomes" id="UP000504621"/>
    </source>
</evidence>
<evidence type="ECO:0000256" key="2">
    <source>
        <dbReference type="ARBA" id="ARBA00022676"/>
    </source>
</evidence>
<dbReference type="InterPro" id="IPR002213">
    <property type="entry name" value="UDP_glucos_trans"/>
</dbReference>
<name>A0A6J1ASU1_9ROSI</name>
<dbReference type="AlphaFoldDB" id="A0A6J1ASU1"/>
<dbReference type="PANTHER" id="PTHR11926">
    <property type="entry name" value="GLUCOSYL/GLUCURONOSYL TRANSFERASES"/>
    <property type="match status" value="1"/>
</dbReference>
<proteinExistence type="inferred from homology"/>
<dbReference type="FunFam" id="3.40.50.2000:FF:000040">
    <property type="entry name" value="UDP-glycosyltransferase 76C1"/>
    <property type="match status" value="1"/>
</dbReference>
<dbReference type="OrthoDB" id="976424at2759"/>